<organism evidence="1 2">
    <name type="scientific">Heracleum sosnowskyi</name>
    <dbReference type="NCBI Taxonomy" id="360622"/>
    <lineage>
        <taxon>Eukaryota</taxon>
        <taxon>Viridiplantae</taxon>
        <taxon>Streptophyta</taxon>
        <taxon>Embryophyta</taxon>
        <taxon>Tracheophyta</taxon>
        <taxon>Spermatophyta</taxon>
        <taxon>Magnoliopsida</taxon>
        <taxon>eudicotyledons</taxon>
        <taxon>Gunneridae</taxon>
        <taxon>Pentapetalae</taxon>
        <taxon>asterids</taxon>
        <taxon>campanulids</taxon>
        <taxon>Apiales</taxon>
        <taxon>Apiaceae</taxon>
        <taxon>Apioideae</taxon>
        <taxon>apioid superclade</taxon>
        <taxon>Tordylieae</taxon>
        <taxon>Tordyliinae</taxon>
        <taxon>Heracleum</taxon>
    </lineage>
</organism>
<keyword evidence="2" id="KW-1185">Reference proteome</keyword>
<reference evidence="1" key="2">
    <citation type="submission" date="2023-05" db="EMBL/GenBank/DDBJ databases">
        <authorList>
            <person name="Schelkunov M.I."/>
        </authorList>
    </citation>
    <scope>NUCLEOTIDE SEQUENCE</scope>
    <source>
        <strain evidence="1">Hsosn_3</strain>
        <tissue evidence="1">Leaf</tissue>
    </source>
</reference>
<reference evidence="1" key="1">
    <citation type="submission" date="2023-02" db="EMBL/GenBank/DDBJ databases">
        <title>Genome of toxic invasive species Heracleum sosnowskyi carries increased number of genes despite the absence of recent whole-genome duplications.</title>
        <authorList>
            <person name="Schelkunov M."/>
            <person name="Shtratnikova V."/>
            <person name="Makarenko M."/>
            <person name="Klepikova A."/>
            <person name="Omelchenko D."/>
            <person name="Novikova G."/>
            <person name="Obukhova E."/>
            <person name="Bogdanov V."/>
            <person name="Penin A."/>
            <person name="Logacheva M."/>
        </authorList>
    </citation>
    <scope>NUCLEOTIDE SEQUENCE</scope>
    <source>
        <strain evidence="1">Hsosn_3</strain>
        <tissue evidence="1">Leaf</tissue>
    </source>
</reference>
<dbReference type="Proteomes" id="UP001237642">
    <property type="component" value="Unassembled WGS sequence"/>
</dbReference>
<protein>
    <submittedName>
        <fullName evidence="1">Uncharacterized protein</fullName>
    </submittedName>
</protein>
<evidence type="ECO:0000313" key="2">
    <source>
        <dbReference type="Proteomes" id="UP001237642"/>
    </source>
</evidence>
<dbReference type="EMBL" id="JAUIZM010000005">
    <property type="protein sequence ID" value="KAK1384229.1"/>
    <property type="molecule type" value="Genomic_DNA"/>
</dbReference>
<gene>
    <name evidence="1" type="ORF">POM88_021964</name>
</gene>
<dbReference type="InterPro" id="IPR038980">
    <property type="entry name" value="ATM_plant"/>
</dbReference>
<accession>A0AAD8MT96</accession>
<dbReference type="GO" id="GO:0004674">
    <property type="term" value="F:protein serine/threonine kinase activity"/>
    <property type="evidence" value="ECO:0007669"/>
    <property type="project" value="InterPro"/>
</dbReference>
<name>A0AAD8MT96_9APIA</name>
<proteinExistence type="predicted"/>
<evidence type="ECO:0000313" key="1">
    <source>
        <dbReference type="EMBL" id="KAK1384229.1"/>
    </source>
</evidence>
<dbReference type="AlphaFoldDB" id="A0AAD8MT96"/>
<comment type="caution">
    <text evidence="1">The sequence shown here is derived from an EMBL/GenBank/DDBJ whole genome shotgun (WGS) entry which is preliminary data.</text>
</comment>
<dbReference type="GO" id="GO:0006974">
    <property type="term" value="P:DNA damage response"/>
    <property type="evidence" value="ECO:0007669"/>
    <property type="project" value="InterPro"/>
</dbReference>
<sequence>MDKKYAAENLLNELSSYHGAVIRQMKQMVELYIKLAELETKKEIPIKRSLCQDILSIRQLERVPVVTSTFPIDHSCQYHVGSFAHFKGLADSVTFVSKMLMSSVVTNIVNLLSK</sequence>
<dbReference type="PANTHER" id="PTHR37079:SF4">
    <property type="entry name" value="SERINE_THREONINE-PROTEIN KINASE ATM"/>
    <property type="match status" value="1"/>
</dbReference>
<dbReference type="PANTHER" id="PTHR37079">
    <property type="entry name" value="SERINE/THREONINE-PROTEIN KINASE ATM"/>
    <property type="match status" value="1"/>
</dbReference>